<dbReference type="Pfam" id="PF07238">
    <property type="entry name" value="PilZ"/>
    <property type="match status" value="1"/>
</dbReference>
<feature type="region of interest" description="Disordered" evidence="1">
    <location>
        <begin position="1"/>
        <end position="25"/>
    </location>
</feature>
<sequence length="122" mass="13360">MSTTWRDSRFGPGSYEHSSQEDRCAPRSKVNIPATLRGSGAKGFHTVVNDLSLGGFCATALNRMHVGSHCWLTLPGLESLQATVIWWQNGQVGCAFSQLLSPIVHDNILARYRGDGVFRPVC</sequence>
<gene>
    <name evidence="3" type="ORF">POM99_11865</name>
</gene>
<proteinExistence type="predicted"/>
<evidence type="ECO:0000313" key="3">
    <source>
        <dbReference type="EMBL" id="MDF8333901.1"/>
    </source>
</evidence>
<dbReference type="InterPro" id="IPR009875">
    <property type="entry name" value="PilZ_domain"/>
</dbReference>
<keyword evidence="4" id="KW-1185">Reference proteome</keyword>
<name>A0ABT6CJB5_9SPHN</name>
<reference evidence="3 4" key="1">
    <citation type="submission" date="2023-03" db="EMBL/GenBank/DDBJ databases">
        <title>Novosphingobium cyanobacteriorum sp. nov., isolated from a eutrophic reservoir during the Microcystis bloom period.</title>
        <authorList>
            <person name="Kang M."/>
            <person name="Le V."/>
            <person name="Ko S.-R."/>
            <person name="Lee S.-A."/>
            <person name="Ahn C.-Y."/>
        </authorList>
    </citation>
    <scope>NUCLEOTIDE SEQUENCE [LARGE SCALE GENOMIC DNA]</scope>
    <source>
        <strain evidence="3 4">HBC54</strain>
    </source>
</reference>
<organism evidence="3 4">
    <name type="scientific">Novosphingobium cyanobacteriorum</name>
    <dbReference type="NCBI Taxonomy" id="3024215"/>
    <lineage>
        <taxon>Bacteria</taxon>
        <taxon>Pseudomonadati</taxon>
        <taxon>Pseudomonadota</taxon>
        <taxon>Alphaproteobacteria</taxon>
        <taxon>Sphingomonadales</taxon>
        <taxon>Sphingomonadaceae</taxon>
        <taxon>Novosphingobium</taxon>
    </lineage>
</organism>
<protein>
    <submittedName>
        <fullName evidence="3">PilZ domain-containing protein</fullName>
    </submittedName>
</protein>
<feature type="domain" description="PilZ" evidence="2">
    <location>
        <begin position="22"/>
        <end position="102"/>
    </location>
</feature>
<evidence type="ECO:0000259" key="2">
    <source>
        <dbReference type="Pfam" id="PF07238"/>
    </source>
</evidence>
<dbReference type="RefSeq" id="WP_277278040.1">
    <property type="nucleotide sequence ID" value="NZ_JAROCY010000010.1"/>
</dbReference>
<comment type="caution">
    <text evidence="3">The sequence shown here is derived from an EMBL/GenBank/DDBJ whole genome shotgun (WGS) entry which is preliminary data.</text>
</comment>
<dbReference type="SUPFAM" id="SSF141371">
    <property type="entry name" value="PilZ domain-like"/>
    <property type="match status" value="1"/>
</dbReference>
<evidence type="ECO:0000256" key="1">
    <source>
        <dbReference type="SAM" id="MobiDB-lite"/>
    </source>
</evidence>
<accession>A0ABT6CJB5</accession>
<evidence type="ECO:0000313" key="4">
    <source>
        <dbReference type="Proteomes" id="UP001222770"/>
    </source>
</evidence>
<dbReference type="Proteomes" id="UP001222770">
    <property type="component" value="Unassembled WGS sequence"/>
</dbReference>
<dbReference type="Gene3D" id="2.40.10.220">
    <property type="entry name" value="predicted glycosyltransferase like domains"/>
    <property type="match status" value="1"/>
</dbReference>
<dbReference type="EMBL" id="JAROCY010000010">
    <property type="protein sequence ID" value="MDF8333901.1"/>
    <property type="molecule type" value="Genomic_DNA"/>
</dbReference>